<evidence type="ECO:0000256" key="1">
    <source>
        <dbReference type="SAM" id="MobiDB-lite"/>
    </source>
</evidence>
<feature type="non-terminal residue" evidence="2">
    <location>
        <position position="1"/>
    </location>
</feature>
<comment type="caution">
    <text evidence="2">The sequence shown here is derived from an EMBL/GenBank/DDBJ whole genome shotgun (WGS) entry which is preliminary data.</text>
</comment>
<proteinExistence type="predicted"/>
<dbReference type="OrthoDB" id="6770059at2759"/>
<accession>A0A834MJJ3</accession>
<reference evidence="2" key="1">
    <citation type="submission" date="2020-08" db="EMBL/GenBank/DDBJ databases">
        <title>Genome sequencing and assembly of the red palm weevil Rhynchophorus ferrugineus.</title>
        <authorList>
            <person name="Dias G.B."/>
            <person name="Bergman C.M."/>
            <person name="Manee M."/>
        </authorList>
    </citation>
    <scope>NUCLEOTIDE SEQUENCE</scope>
    <source>
        <strain evidence="2">AA-2017</strain>
        <tissue evidence="2">Whole larva</tissue>
    </source>
</reference>
<evidence type="ECO:0000313" key="2">
    <source>
        <dbReference type="EMBL" id="KAF7280799.1"/>
    </source>
</evidence>
<sequence length="91" mass="10160">MELRGFKFLPVVALQVTPTSQRSVTYDEESWRPTTEDTSSREKSPEPSTSSTISTKSTSKTKKVKKYLKKCKNALSVNKSSSSFDCETSSQ</sequence>
<dbReference type="AlphaFoldDB" id="A0A834MJJ3"/>
<feature type="compositionally biased region" description="Low complexity" evidence="1">
    <location>
        <begin position="46"/>
        <end position="58"/>
    </location>
</feature>
<name>A0A834MJJ3_RHYFE</name>
<dbReference type="EMBL" id="JAACXV010000273">
    <property type="protein sequence ID" value="KAF7280799.1"/>
    <property type="molecule type" value="Genomic_DNA"/>
</dbReference>
<organism evidence="2 3">
    <name type="scientific">Rhynchophorus ferrugineus</name>
    <name type="common">Red palm weevil</name>
    <name type="synonym">Curculio ferrugineus</name>
    <dbReference type="NCBI Taxonomy" id="354439"/>
    <lineage>
        <taxon>Eukaryota</taxon>
        <taxon>Metazoa</taxon>
        <taxon>Ecdysozoa</taxon>
        <taxon>Arthropoda</taxon>
        <taxon>Hexapoda</taxon>
        <taxon>Insecta</taxon>
        <taxon>Pterygota</taxon>
        <taxon>Neoptera</taxon>
        <taxon>Endopterygota</taxon>
        <taxon>Coleoptera</taxon>
        <taxon>Polyphaga</taxon>
        <taxon>Cucujiformia</taxon>
        <taxon>Curculionidae</taxon>
        <taxon>Dryophthorinae</taxon>
        <taxon>Rhynchophorus</taxon>
    </lineage>
</organism>
<evidence type="ECO:0000313" key="3">
    <source>
        <dbReference type="Proteomes" id="UP000625711"/>
    </source>
</evidence>
<protein>
    <submittedName>
        <fullName evidence="2">Uncharacterized protein</fullName>
    </submittedName>
</protein>
<feature type="compositionally biased region" description="Basic and acidic residues" evidence="1">
    <location>
        <begin position="29"/>
        <end position="45"/>
    </location>
</feature>
<feature type="region of interest" description="Disordered" evidence="1">
    <location>
        <begin position="19"/>
        <end position="63"/>
    </location>
</feature>
<gene>
    <name evidence="2" type="ORF">GWI33_005463</name>
</gene>
<dbReference type="Proteomes" id="UP000625711">
    <property type="component" value="Unassembled WGS sequence"/>
</dbReference>
<keyword evidence="3" id="KW-1185">Reference proteome</keyword>